<feature type="non-terminal residue" evidence="1">
    <location>
        <position position="59"/>
    </location>
</feature>
<accession>A0ABD0LXX0</accession>
<proteinExistence type="predicted"/>
<keyword evidence="2" id="KW-1185">Reference proteome</keyword>
<sequence>MAGIEVSLRRQELMAGMADSQICPRSETGLVEGPQIFPAHARAPHETTQLVAAPDRTSW</sequence>
<comment type="caution">
    <text evidence="1">The sequence shown here is derived from an EMBL/GenBank/DDBJ whole genome shotgun (WGS) entry which is preliminary data.</text>
</comment>
<dbReference type="EMBL" id="JACVVK020000017">
    <property type="protein sequence ID" value="KAK7503988.1"/>
    <property type="molecule type" value="Genomic_DNA"/>
</dbReference>
<protein>
    <submittedName>
        <fullName evidence="1">Uncharacterized protein</fullName>
    </submittedName>
</protein>
<reference evidence="1 2" key="1">
    <citation type="journal article" date="2023" name="Sci. Data">
        <title>Genome assembly of the Korean intertidal mud-creeper Batillaria attramentaria.</title>
        <authorList>
            <person name="Patra A.K."/>
            <person name="Ho P.T."/>
            <person name="Jun S."/>
            <person name="Lee S.J."/>
            <person name="Kim Y."/>
            <person name="Won Y.J."/>
        </authorList>
    </citation>
    <scope>NUCLEOTIDE SEQUENCE [LARGE SCALE GENOMIC DNA]</scope>
    <source>
        <strain evidence="1">Wonlab-2016</strain>
    </source>
</reference>
<organism evidence="1 2">
    <name type="scientific">Batillaria attramentaria</name>
    <dbReference type="NCBI Taxonomy" id="370345"/>
    <lineage>
        <taxon>Eukaryota</taxon>
        <taxon>Metazoa</taxon>
        <taxon>Spiralia</taxon>
        <taxon>Lophotrochozoa</taxon>
        <taxon>Mollusca</taxon>
        <taxon>Gastropoda</taxon>
        <taxon>Caenogastropoda</taxon>
        <taxon>Sorbeoconcha</taxon>
        <taxon>Cerithioidea</taxon>
        <taxon>Batillariidae</taxon>
        <taxon>Batillaria</taxon>
    </lineage>
</organism>
<dbReference type="Proteomes" id="UP001519460">
    <property type="component" value="Unassembled WGS sequence"/>
</dbReference>
<evidence type="ECO:0000313" key="2">
    <source>
        <dbReference type="Proteomes" id="UP001519460"/>
    </source>
</evidence>
<dbReference type="AlphaFoldDB" id="A0ABD0LXX0"/>
<evidence type="ECO:0000313" key="1">
    <source>
        <dbReference type="EMBL" id="KAK7503988.1"/>
    </source>
</evidence>
<name>A0ABD0LXX0_9CAEN</name>
<gene>
    <name evidence="1" type="ORF">BaRGS_00004720</name>
</gene>